<dbReference type="AlphaFoldDB" id="A0A1Y5NY43"/>
<accession>A0A1Y5NY43</accession>
<evidence type="ECO:0000256" key="1">
    <source>
        <dbReference type="SAM" id="Phobius"/>
    </source>
</evidence>
<keyword evidence="1" id="KW-0812">Transmembrane</keyword>
<feature type="transmembrane region" description="Helical" evidence="1">
    <location>
        <begin position="96"/>
        <end position="124"/>
    </location>
</feature>
<feature type="transmembrane region" description="Helical" evidence="1">
    <location>
        <begin position="56"/>
        <end position="76"/>
    </location>
</feature>
<evidence type="ECO:0000313" key="2">
    <source>
        <dbReference type="EMBL" id="SBS71275.1"/>
    </source>
</evidence>
<keyword evidence="1" id="KW-0472">Membrane</keyword>
<organism evidence="2">
    <name type="scientific">uncultured Microbacterium sp</name>
    <dbReference type="NCBI Taxonomy" id="191216"/>
    <lineage>
        <taxon>Bacteria</taxon>
        <taxon>Bacillati</taxon>
        <taxon>Actinomycetota</taxon>
        <taxon>Actinomycetes</taxon>
        <taxon>Micrococcales</taxon>
        <taxon>Microbacteriaceae</taxon>
        <taxon>Microbacterium</taxon>
        <taxon>environmental samples</taxon>
    </lineage>
</organism>
<reference evidence="2" key="1">
    <citation type="submission" date="2016-03" db="EMBL/GenBank/DDBJ databases">
        <authorList>
            <person name="Ploux O."/>
        </authorList>
    </citation>
    <scope>NUCLEOTIDE SEQUENCE</scope>
    <source>
        <strain evidence="2">UC1</strain>
    </source>
</reference>
<keyword evidence="1" id="KW-1133">Transmembrane helix</keyword>
<proteinExistence type="predicted"/>
<feature type="transmembrane region" description="Helical" evidence="1">
    <location>
        <begin position="30"/>
        <end position="49"/>
    </location>
</feature>
<gene>
    <name evidence="2" type="ORF">MIPYR_110016</name>
</gene>
<sequence length="183" mass="18468">MRVARGCTATAVATLVAATAHTLSGGGAPPFWLLVAATLLAAPLAVWLVGRTPELWRTAAVVAASQALLHTAFAAIGTDAPASAARHDHGAVVLGAGSAVAALDPGMVAGHALAALVTTALLAWGERMLRGIGRGLRRLLRRLPDGAAAFPPVPARAVPLSFPAILRVHLASLSRRGPPAVFG</sequence>
<name>A0A1Y5NY43_9MICO</name>
<dbReference type="EMBL" id="FLQR01000003">
    <property type="protein sequence ID" value="SBS71275.1"/>
    <property type="molecule type" value="Genomic_DNA"/>
</dbReference>
<protein>
    <submittedName>
        <fullName evidence="2">Uncharacterized protein</fullName>
    </submittedName>
</protein>